<evidence type="ECO:0000313" key="4">
    <source>
        <dbReference type="Proteomes" id="UP000013840"/>
    </source>
</evidence>
<dbReference type="InterPro" id="IPR009061">
    <property type="entry name" value="DNA-bd_dom_put_sf"/>
</dbReference>
<dbReference type="GO" id="GO:0003677">
    <property type="term" value="F:DNA binding"/>
    <property type="evidence" value="ECO:0007669"/>
    <property type="project" value="UniProtKB-KW"/>
</dbReference>
<dbReference type="STRING" id="317735.RU98_GL002055"/>
<gene>
    <name evidence="3" type="ORF">UC7_01724</name>
</gene>
<dbReference type="PRINTS" id="PR00040">
    <property type="entry name" value="HTHMERR"/>
</dbReference>
<dbReference type="RefSeq" id="WP_010771850.1">
    <property type="nucleotide sequence ID" value="NZ_KB946333.1"/>
</dbReference>
<dbReference type="InterPro" id="IPR047057">
    <property type="entry name" value="MerR_fam"/>
</dbReference>
<protein>
    <recommendedName>
        <fullName evidence="2">HTH merR-type domain-containing protein</fullName>
    </recommendedName>
</protein>
<evidence type="ECO:0000256" key="1">
    <source>
        <dbReference type="ARBA" id="ARBA00023125"/>
    </source>
</evidence>
<sequence length="121" mass="14561">MYTIREFSKKIGISEYTLRFYEKEGLIEPCRDDHNYRVYGEEELEWAIFVIKLKNTGISLKEIKQYADLRKIGDSTITARKNLLLKHRIKILSEYEKVKNHLELLDDKLALYDKLEKEYKK</sequence>
<dbReference type="eggNOG" id="COG0789">
    <property type="taxonomic scope" value="Bacteria"/>
</dbReference>
<dbReference type="SUPFAM" id="SSF46955">
    <property type="entry name" value="Putative DNA-binding domain"/>
    <property type="match status" value="1"/>
</dbReference>
<dbReference type="InterPro" id="IPR000551">
    <property type="entry name" value="MerR-type_HTH_dom"/>
</dbReference>
<keyword evidence="4" id="KW-1185">Reference proteome</keyword>
<dbReference type="AlphaFoldDB" id="R3WER3"/>
<dbReference type="Gene3D" id="1.10.1660.10">
    <property type="match status" value="1"/>
</dbReference>
<keyword evidence="1" id="KW-0238">DNA-binding</keyword>
<dbReference type="PANTHER" id="PTHR30204">
    <property type="entry name" value="REDOX-CYCLING DRUG-SENSING TRANSCRIPTIONAL ACTIVATOR SOXR"/>
    <property type="match status" value="1"/>
</dbReference>
<dbReference type="OrthoDB" id="9811174at2"/>
<comment type="caution">
    <text evidence="3">The sequence shown here is derived from an EMBL/GenBank/DDBJ whole genome shotgun (WGS) entry which is preliminary data.</text>
</comment>
<evidence type="ECO:0000313" key="3">
    <source>
        <dbReference type="EMBL" id="EOL45927.1"/>
    </source>
</evidence>
<dbReference type="SMART" id="SM00422">
    <property type="entry name" value="HTH_MERR"/>
    <property type="match status" value="1"/>
</dbReference>
<dbReference type="Proteomes" id="UP000013840">
    <property type="component" value="Unassembled WGS sequence"/>
</dbReference>
<organism evidence="3 4">
    <name type="scientific">Enterococcus caccae ATCC BAA-1240</name>
    <dbReference type="NCBI Taxonomy" id="1158612"/>
    <lineage>
        <taxon>Bacteria</taxon>
        <taxon>Bacillati</taxon>
        <taxon>Bacillota</taxon>
        <taxon>Bacilli</taxon>
        <taxon>Lactobacillales</taxon>
        <taxon>Enterococcaceae</taxon>
        <taxon>Enterococcus</taxon>
    </lineage>
</organism>
<name>R3WER3_9ENTE</name>
<feature type="domain" description="HTH merR-type" evidence="2">
    <location>
        <begin position="1"/>
        <end position="69"/>
    </location>
</feature>
<dbReference type="CDD" id="cd01109">
    <property type="entry name" value="HTH_YyaN"/>
    <property type="match status" value="1"/>
</dbReference>
<dbReference type="GO" id="GO:0003700">
    <property type="term" value="F:DNA-binding transcription factor activity"/>
    <property type="evidence" value="ECO:0007669"/>
    <property type="project" value="InterPro"/>
</dbReference>
<dbReference type="PROSITE" id="PS50937">
    <property type="entry name" value="HTH_MERR_2"/>
    <property type="match status" value="1"/>
</dbReference>
<proteinExistence type="predicted"/>
<evidence type="ECO:0000259" key="2">
    <source>
        <dbReference type="PROSITE" id="PS50937"/>
    </source>
</evidence>
<accession>R3WER3</accession>
<dbReference type="EMBL" id="AJAU01000017">
    <property type="protein sequence ID" value="EOL45927.1"/>
    <property type="molecule type" value="Genomic_DNA"/>
</dbReference>
<reference evidence="3 4" key="1">
    <citation type="submission" date="2013-02" db="EMBL/GenBank/DDBJ databases">
        <title>The Genome Sequence of Enterococcus caccae BAA-1240.</title>
        <authorList>
            <consortium name="The Broad Institute Genome Sequencing Platform"/>
            <consortium name="The Broad Institute Genome Sequencing Center for Infectious Disease"/>
            <person name="Earl A.M."/>
            <person name="Gilmore M.S."/>
            <person name="Lebreton F."/>
            <person name="Walker B."/>
            <person name="Young S.K."/>
            <person name="Zeng Q."/>
            <person name="Gargeya S."/>
            <person name="Fitzgerald M."/>
            <person name="Haas B."/>
            <person name="Abouelleil A."/>
            <person name="Alvarado L."/>
            <person name="Arachchi H.M."/>
            <person name="Berlin A.M."/>
            <person name="Chapman S.B."/>
            <person name="Dewar J."/>
            <person name="Goldberg J."/>
            <person name="Griggs A."/>
            <person name="Gujja S."/>
            <person name="Hansen M."/>
            <person name="Howarth C."/>
            <person name="Imamovic A."/>
            <person name="Larimer J."/>
            <person name="McCowan C."/>
            <person name="Murphy C."/>
            <person name="Neiman D."/>
            <person name="Pearson M."/>
            <person name="Priest M."/>
            <person name="Roberts A."/>
            <person name="Saif S."/>
            <person name="Shea T."/>
            <person name="Sisk P."/>
            <person name="Sykes S."/>
            <person name="Wortman J."/>
            <person name="Nusbaum C."/>
            <person name="Birren B."/>
        </authorList>
    </citation>
    <scope>NUCLEOTIDE SEQUENCE [LARGE SCALE GENOMIC DNA]</scope>
    <source>
        <strain evidence="3 4">ATCC BAA-1240</strain>
    </source>
</reference>
<dbReference type="Pfam" id="PF13411">
    <property type="entry name" value="MerR_1"/>
    <property type="match status" value="1"/>
</dbReference>
<dbReference type="PATRIC" id="fig|1158612.3.peg.1710"/>
<dbReference type="PANTHER" id="PTHR30204:SF83">
    <property type="entry name" value="TRANSCRIPTIONAL REGULATOR, MERR FAMILY"/>
    <property type="match status" value="1"/>
</dbReference>